<protein>
    <submittedName>
        <fullName evidence="1">Uncharacterized protein</fullName>
    </submittedName>
</protein>
<dbReference type="STRING" id="490189.SAMN02927903_02496"/>
<dbReference type="EMBL" id="FMVF01000012">
    <property type="protein sequence ID" value="SCY82487.1"/>
    <property type="molecule type" value="Genomic_DNA"/>
</dbReference>
<dbReference type="Proteomes" id="UP000199354">
    <property type="component" value="Unassembled WGS sequence"/>
</dbReference>
<organism evidence="1 2">
    <name type="scientific">Flavobacterium caeni</name>
    <dbReference type="NCBI Taxonomy" id="490189"/>
    <lineage>
        <taxon>Bacteria</taxon>
        <taxon>Pseudomonadati</taxon>
        <taxon>Bacteroidota</taxon>
        <taxon>Flavobacteriia</taxon>
        <taxon>Flavobacteriales</taxon>
        <taxon>Flavobacteriaceae</taxon>
        <taxon>Flavobacterium</taxon>
    </lineage>
</organism>
<accession>A0A1G5J2J5</accession>
<dbReference type="AlphaFoldDB" id="A0A1G5J2J5"/>
<keyword evidence="2" id="KW-1185">Reference proteome</keyword>
<reference evidence="1 2" key="1">
    <citation type="submission" date="2016-10" db="EMBL/GenBank/DDBJ databases">
        <authorList>
            <person name="de Groot N.N."/>
        </authorList>
    </citation>
    <scope>NUCLEOTIDE SEQUENCE [LARGE SCALE GENOMIC DNA]</scope>
    <source>
        <strain evidence="1 2">CGMCC 1.7031</strain>
    </source>
</reference>
<evidence type="ECO:0000313" key="1">
    <source>
        <dbReference type="EMBL" id="SCY82487.1"/>
    </source>
</evidence>
<proteinExistence type="predicted"/>
<sequence length="90" mass="10114">MPAIIIFVKFNIPSPSGYRLHAVLASIPHASHSQNHVTRSNKSIDLYLKPTGLPPLNLKSHAKKKAGKPRPLVTYPKYQSFNTFLEMTNF</sequence>
<name>A0A1G5J2J5_9FLAO</name>
<evidence type="ECO:0000313" key="2">
    <source>
        <dbReference type="Proteomes" id="UP000199354"/>
    </source>
</evidence>
<gene>
    <name evidence="1" type="ORF">SAMN02927903_02496</name>
</gene>